<dbReference type="InterPro" id="IPR048666">
    <property type="entry name" value="RedAm-like_C"/>
</dbReference>
<dbReference type="GO" id="GO:0050661">
    <property type="term" value="F:NADP binding"/>
    <property type="evidence" value="ECO:0007669"/>
    <property type="project" value="InterPro"/>
</dbReference>
<proteinExistence type="predicted"/>
<dbReference type="AlphaFoldDB" id="A0A840BSZ5"/>
<dbReference type="Proteomes" id="UP000577362">
    <property type="component" value="Unassembled WGS sequence"/>
</dbReference>
<organism evidence="4 5">
    <name type="scientific">Chelatococcus caeni</name>
    <dbReference type="NCBI Taxonomy" id="1348468"/>
    <lineage>
        <taxon>Bacteria</taxon>
        <taxon>Pseudomonadati</taxon>
        <taxon>Pseudomonadota</taxon>
        <taxon>Alphaproteobacteria</taxon>
        <taxon>Hyphomicrobiales</taxon>
        <taxon>Chelatococcaceae</taxon>
        <taxon>Chelatococcus</taxon>
    </lineage>
</organism>
<feature type="domain" description="NADPH-dependent reductive aminase-like C-terminal" evidence="3">
    <location>
        <begin position="162"/>
        <end position="290"/>
    </location>
</feature>
<dbReference type="InterPro" id="IPR013328">
    <property type="entry name" value="6PGD_dom2"/>
</dbReference>
<dbReference type="InterPro" id="IPR006115">
    <property type="entry name" value="6PGDH_NADP-bd"/>
</dbReference>
<dbReference type="SUPFAM" id="SSF51735">
    <property type="entry name" value="NAD(P)-binding Rossmann-fold domains"/>
    <property type="match status" value="1"/>
</dbReference>
<dbReference type="PIRSF" id="PIRSF000103">
    <property type="entry name" value="HIBADH"/>
    <property type="match status" value="1"/>
</dbReference>
<name>A0A840BSZ5_9HYPH</name>
<dbReference type="PANTHER" id="PTHR43580">
    <property type="entry name" value="OXIDOREDUCTASE GLYR1-RELATED"/>
    <property type="match status" value="1"/>
</dbReference>
<dbReference type="Pfam" id="PF03446">
    <property type="entry name" value="NAD_binding_2"/>
    <property type="match status" value="1"/>
</dbReference>
<dbReference type="PANTHER" id="PTHR43580:SF2">
    <property type="entry name" value="CYTOKINE-LIKE NUCLEAR FACTOR N-PAC"/>
    <property type="match status" value="1"/>
</dbReference>
<gene>
    <name evidence="4" type="ORF">GGR16_001557</name>
</gene>
<dbReference type="RefSeq" id="WP_082312585.1">
    <property type="nucleotide sequence ID" value="NZ_JACIEN010000001.1"/>
</dbReference>
<keyword evidence="1" id="KW-0560">Oxidoreductase</keyword>
<keyword evidence="5" id="KW-1185">Reference proteome</keyword>
<dbReference type="Pfam" id="PF21761">
    <property type="entry name" value="RedAm-like_C"/>
    <property type="match status" value="1"/>
</dbReference>
<evidence type="ECO:0000313" key="5">
    <source>
        <dbReference type="Proteomes" id="UP000577362"/>
    </source>
</evidence>
<dbReference type="InterPro" id="IPR015815">
    <property type="entry name" value="HIBADH-related"/>
</dbReference>
<dbReference type="EMBL" id="JACIEN010000001">
    <property type="protein sequence ID" value="MBB4016551.1"/>
    <property type="molecule type" value="Genomic_DNA"/>
</dbReference>
<dbReference type="Gene3D" id="3.40.50.720">
    <property type="entry name" value="NAD(P)-binding Rossmann-like Domain"/>
    <property type="match status" value="1"/>
</dbReference>
<dbReference type="InterPro" id="IPR051265">
    <property type="entry name" value="HIBADH-related_NP60_sf"/>
</dbReference>
<evidence type="ECO:0000259" key="2">
    <source>
        <dbReference type="Pfam" id="PF03446"/>
    </source>
</evidence>
<feature type="domain" description="6-phosphogluconate dehydrogenase NADP-binding" evidence="2">
    <location>
        <begin position="5"/>
        <end position="160"/>
    </location>
</feature>
<evidence type="ECO:0000259" key="3">
    <source>
        <dbReference type="Pfam" id="PF21761"/>
    </source>
</evidence>
<dbReference type="SMR" id="A0A840BSZ5"/>
<reference evidence="4 5" key="1">
    <citation type="submission" date="2020-08" db="EMBL/GenBank/DDBJ databases">
        <title>Genomic Encyclopedia of Type Strains, Phase IV (KMG-IV): sequencing the most valuable type-strain genomes for metagenomic binning, comparative biology and taxonomic classification.</title>
        <authorList>
            <person name="Goeker M."/>
        </authorList>
    </citation>
    <scope>NUCLEOTIDE SEQUENCE [LARGE SCALE GENOMIC DNA]</scope>
    <source>
        <strain evidence="4 5">DSM 103737</strain>
    </source>
</reference>
<comment type="caution">
    <text evidence="4">The sequence shown here is derived from an EMBL/GenBank/DDBJ whole genome shotgun (WGS) entry which is preliminary data.</text>
</comment>
<dbReference type="InterPro" id="IPR036291">
    <property type="entry name" value="NAD(P)-bd_dom_sf"/>
</dbReference>
<dbReference type="Gene3D" id="1.10.1040.10">
    <property type="entry name" value="N-(1-d-carboxylethyl)-l-norvaline Dehydrogenase, domain 2"/>
    <property type="match status" value="1"/>
</dbReference>
<evidence type="ECO:0000313" key="4">
    <source>
        <dbReference type="EMBL" id="MBB4016551.1"/>
    </source>
</evidence>
<evidence type="ECO:0000256" key="1">
    <source>
        <dbReference type="ARBA" id="ARBA00023002"/>
    </source>
</evidence>
<protein>
    <submittedName>
        <fullName evidence="4">3-hydroxyisobutyrate dehydrogenase-like beta-hydroxyacid dehydrogenase</fullName>
    </submittedName>
</protein>
<accession>A0A840BSZ5</accession>
<sequence length="298" mass="31369">MTKTCVVGAGRMGSALARALLAEGIETRVWNRSPEKVAPLVAAGAHTAESLAEAVAASDVVIVNVIDYAAADALLRMPAVERALAGKVVVQLTSGSPRQAREAGRWAAERGIAYLDGAIMATPNFIGGAETTILYSGMRQAFERHRDVLRVFGGNGVFVGEDAGHASALDTGLLTQMWGKLFGTLQALAVVRAEGIGLEAYARYMRDFQPVVDAATDDLIARVGEGRWRGDAATLATIEAHYSAFHHLLAVGDEHGLDRVLPAALDGLFKAALAAGHAADDFAALMRFIERGGVRHAA</sequence>
<dbReference type="GO" id="GO:0016491">
    <property type="term" value="F:oxidoreductase activity"/>
    <property type="evidence" value="ECO:0007669"/>
    <property type="project" value="UniProtKB-KW"/>
</dbReference>